<feature type="domain" description="HTH tetR-type" evidence="6">
    <location>
        <begin position="3"/>
        <end position="63"/>
    </location>
</feature>
<dbReference type="EMBL" id="NFHB01000009">
    <property type="protein sequence ID" value="OUN02251.1"/>
    <property type="molecule type" value="Genomic_DNA"/>
</dbReference>
<evidence type="ECO:0000256" key="4">
    <source>
        <dbReference type="ARBA" id="ARBA00023163"/>
    </source>
</evidence>
<evidence type="ECO:0000256" key="1">
    <source>
        <dbReference type="ARBA" id="ARBA00022491"/>
    </source>
</evidence>
<organism evidence="8 9">
    <name type="scientific">Alistipes onderdonkii</name>
    <dbReference type="NCBI Taxonomy" id="328813"/>
    <lineage>
        <taxon>Bacteria</taxon>
        <taxon>Pseudomonadati</taxon>
        <taxon>Bacteroidota</taxon>
        <taxon>Bacteroidia</taxon>
        <taxon>Bacteroidales</taxon>
        <taxon>Rikenellaceae</taxon>
        <taxon>Alistipes</taxon>
    </lineage>
</organism>
<dbReference type="AlphaFoldDB" id="A0A1Y3QRD4"/>
<keyword evidence="3 5" id="KW-0238">DNA-binding</keyword>
<dbReference type="SUPFAM" id="SSF48498">
    <property type="entry name" value="Tetracyclin repressor-like, C-terminal domain"/>
    <property type="match status" value="1"/>
</dbReference>
<name>A0A1Y3QRD4_9BACT</name>
<protein>
    <submittedName>
        <fullName evidence="8">TetR family transcriptional regulator</fullName>
    </submittedName>
    <submittedName>
        <fullName evidence="7">TetR/AcrR family transcriptional regulator</fullName>
    </submittedName>
</protein>
<dbReference type="Gene3D" id="1.10.10.60">
    <property type="entry name" value="Homeodomain-like"/>
    <property type="match status" value="1"/>
</dbReference>
<evidence type="ECO:0000313" key="10">
    <source>
        <dbReference type="Proteomes" id="UP000323119"/>
    </source>
</evidence>
<evidence type="ECO:0000313" key="8">
    <source>
        <dbReference type="EMBL" id="OUN02251.1"/>
    </source>
</evidence>
<keyword evidence="1" id="KW-0678">Repressor</keyword>
<reference evidence="7 10" key="3">
    <citation type="journal article" date="2019" name="Nat. Med.">
        <title>A library of human gut bacterial isolates paired with longitudinal multiomics data enables mechanistic microbiome research.</title>
        <authorList>
            <person name="Poyet M."/>
            <person name="Groussin M."/>
            <person name="Gibbons S.M."/>
            <person name="Avila-Pacheco J."/>
            <person name="Jiang X."/>
            <person name="Kearney S.M."/>
            <person name="Perrotta A.R."/>
            <person name="Berdy B."/>
            <person name="Zhao S."/>
            <person name="Lieberman T.D."/>
            <person name="Swanson P.K."/>
            <person name="Smith M."/>
            <person name="Roesemann S."/>
            <person name="Alexander J.E."/>
            <person name="Rich S.A."/>
            <person name="Livny J."/>
            <person name="Vlamakis H."/>
            <person name="Clish C."/>
            <person name="Bullock K."/>
            <person name="Deik A."/>
            <person name="Scott J."/>
            <person name="Pierce K.A."/>
            <person name="Xavier R.J."/>
            <person name="Alm E.J."/>
        </authorList>
    </citation>
    <scope>NUCLEOTIDE SEQUENCE [LARGE SCALE GENOMIC DNA]</scope>
    <source>
        <strain evidence="7 10">BIOML-A204</strain>
    </source>
</reference>
<dbReference type="Pfam" id="PF00440">
    <property type="entry name" value="TetR_N"/>
    <property type="match status" value="1"/>
</dbReference>
<dbReference type="InterPro" id="IPR036271">
    <property type="entry name" value="Tet_transcr_reg_TetR-rel_C_sf"/>
</dbReference>
<gene>
    <name evidence="8" type="ORF">B5G41_12895</name>
    <name evidence="7" type="ORF">F2S36_09110</name>
</gene>
<dbReference type="GO" id="GO:0003700">
    <property type="term" value="F:DNA-binding transcription factor activity"/>
    <property type="evidence" value="ECO:0007669"/>
    <property type="project" value="TreeGrafter"/>
</dbReference>
<keyword evidence="2" id="KW-0805">Transcription regulation</keyword>
<proteinExistence type="predicted"/>
<sequence length="216" mass="24951">MTPPQKGRIIDQAMQMFVSQGIKSVRMDDIAQQLGVSKRTLYEMFGDKEGLLYLAMERYSERNRQRWNELTADAHDVLEAMFMVLGEVMDNAEVSRRMMDNLRKFYPAVHDKLMREGMVKNRTSLRSMLEQGIEAGLFVNNFNIDLSISVLYYTASAIVTRRELMLPDGMSEREAFVQIISNFFRGISTAKGLQLIDDNLKRYKLSKTGNKLNLDR</sequence>
<dbReference type="RefSeq" id="WP_018696954.1">
    <property type="nucleotide sequence ID" value="NZ_AP031440.1"/>
</dbReference>
<evidence type="ECO:0000256" key="2">
    <source>
        <dbReference type="ARBA" id="ARBA00023015"/>
    </source>
</evidence>
<dbReference type="EMBL" id="VVUY01000007">
    <property type="protein sequence ID" value="KAA2560285.1"/>
    <property type="molecule type" value="Genomic_DNA"/>
</dbReference>
<dbReference type="Proteomes" id="UP000323119">
    <property type="component" value="Unassembled WGS sequence"/>
</dbReference>
<dbReference type="PANTHER" id="PTHR30055">
    <property type="entry name" value="HTH-TYPE TRANSCRIPTIONAL REGULATOR RUTR"/>
    <property type="match status" value="1"/>
</dbReference>
<reference evidence="9" key="1">
    <citation type="submission" date="2017-04" db="EMBL/GenBank/DDBJ databases">
        <title>Function of individual gut microbiota members based on whole genome sequencing of pure cultures obtained from chicken caecum.</title>
        <authorList>
            <person name="Medvecky M."/>
            <person name="Cejkova D."/>
            <person name="Polansky O."/>
            <person name="Karasova D."/>
            <person name="Kubasova T."/>
            <person name="Cizek A."/>
            <person name="Rychlik I."/>
        </authorList>
    </citation>
    <scope>NUCLEOTIDE SEQUENCE [LARGE SCALE GENOMIC DNA]</scope>
    <source>
        <strain evidence="9">An90</strain>
    </source>
</reference>
<evidence type="ECO:0000259" key="6">
    <source>
        <dbReference type="PROSITE" id="PS50977"/>
    </source>
</evidence>
<keyword evidence="4" id="KW-0804">Transcription</keyword>
<reference evidence="8" key="2">
    <citation type="journal article" date="2018" name="BMC Genomics">
        <title>Whole genome sequencing and function prediction of 133 gut anaerobes isolated from chicken caecum in pure cultures.</title>
        <authorList>
            <person name="Medvecky M."/>
            <person name="Cejkova D."/>
            <person name="Polansky O."/>
            <person name="Karasova D."/>
            <person name="Kubasova T."/>
            <person name="Cizek A."/>
            <person name="Rychlik I."/>
        </authorList>
    </citation>
    <scope>NUCLEOTIDE SEQUENCE</scope>
    <source>
        <strain evidence="8">An90</strain>
    </source>
</reference>
<dbReference type="InterPro" id="IPR001647">
    <property type="entry name" value="HTH_TetR"/>
</dbReference>
<evidence type="ECO:0000256" key="3">
    <source>
        <dbReference type="ARBA" id="ARBA00023125"/>
    </source>
</evidence>
<dbReference type="Gene3D" id="1.10.357.10">
    <property type="entry name" value="Tetracycline Repressor, domain 2"/>
    <property type="match status" value="1"/>
</dbReference>
<accession>A0A1Y3QRD4</accession>
<evidence type="ECO:0000313" key="7">
    <source>
        <dbReference type="EMBL" id="KAA2560285.1"/>
    </source>
</evidence>
<dbReference type="InterPro" id="IPR009057">
    <property type="entry name" value="Homeodomain-like_sf"/>
</dbReference>
<evidence type="ECO:0000256" key="5">
    <source>
        <dbReference type="PROSITE-ProRule" id="PRU00335"/>
    </source>
</evidence>
<feature type="DNA-binding region" description="H-T-H motif" evidence="5">
    <location>
        <begin position="26"/>
        <end position="45"/>
    </location>
</feature>
<dbReference type="PRINTS" id="PR00455">
    <property type="entry name" value="HTHTETR"/>
</dbReference>
<evidence type="ECO:0000313" key="9">
    <source>
        <dbReference type="Proteomes" id="UP000195772"/>
    </source>
</evidence>
<dbReference type="GeneID" id="59809414"/>
<dbReference type="PROSITE" id="PS50977">
    <property type="entry name" value="HTH_TETR_2"/>
    <property type="match status" value="1"/>
</dbReference>
<dbReference type="PANTHER" id="PTHR30055:SF175">
    <property type="entry name" value="HTH-TYPE TRANSCRIPTIONAL REPRESSOR KSTR2"/>
    <property type="match status" value="1"/>
</dbReference>
<dbReference type="eggNOG" id="COG1309">
    <property type="taxonomic scope" value="Bacteria"/>
</dbReference>
<dbReference type="Proteomes" id="UP000195772">
    <property type="component" value="Unassembled WGS sequence"/>
</dbReference>
<dbReference type="SUPFAM" id="SSF46689">
    <property type="entry name" value="Homeodomain-like"/>
    <property type="match status" value="1"/>
</dbReference>
<comment type="caution">
    <text evidence="8">The sequence shown here is derived from an EMBL/GenBank/DDBJ whole genome shotgun (WGS) entry which is preliminary data.</text>
</comment>
<dbReference type="InterPro" id="IPR050109">
    <property type="entry name" value="HTH-type_TetR-like_transc_reg"/>
</dbReference>
<dbReference type="GO" id="GO:0000976">
    <property type="term" value="F:transcription cis-regulatory region binding"/>
    <property type="evidence" value="ECO:0007669"/>
    <property type="project" value="TreeGrafter"/>
</dbReference>
<dbReference type="OrthoDB" id="881297at2"/>